<feature type="compositionally biased region" description="Polar residues" evidence="1">
    <location>
        <begin position="168"/>
        <end position="191"/>
    </location>
</feature>
<comment type="caution">
    <text evidence="2">The sequence shown here is derived from an EMBL/GenBank/DDBJ whole genome shotgun (WGS) entry which is preliminary data.</text>
</comment>
<dbReference type="EMBL" id="MDYN01000001">
    <property type="protein sequence ID" value="OQD90581.1"/>
    <property type="molecule type" value="Genomic_DNA"/>
</dbReference>
<protein>
    <submittedName>
        <fullName evidence="2">Uncharacterized protein</fullName>
    </submittedName>
</protein>
<keyword evidence="3" id="KW-1185">Reference proteome</keyword>
<accession>A0A1V6QN06</accession>
<feature type="region of interest" description="Disordered" evidence="1">
    <location>
        <begin position="386"/>
        <end position="424"/>
    </location>
</feature>
<gene>
    <name evidence="2" type="ORF">PENANT_c001G00698</name>
</gene>
<dbReference type="OrthoDB" id="5366332at2759"/>
<feature type="compositionally biased region" description="Polar residues" evidence="1">
    <location>
        <begin position="388"/>
        <end position="405"/>
    </location>
</feature>
<evidence type="ECO:0000313" key="3">
    <source>
        <dbReference type="Proteomes" id="UP000191672"/>
    </source>
</evidence>
<sequence>MASVTCLVPMKPRLDTKSCPPIVTELTPCVDSPSPSPSEMSPQVKRIDPPGTCTDTTATSRGPGPGPVAKSPTSPTQIKRSGRETASRPTSATNSSTSQGHGQSHSRSASRSTVRSSPNSRRSSLHSARRTVPHTAIVPVPTNRTSPQERRESLIALHRESCRLFQDEASTSTSKDQTEVHINTPSPTHARSQSHTRPRQPSLQRASSTTYTRRSSRTSTEKGSGNSEPSSPIAPSASFSSFRFESETEPMPPFLTPRDRSHTMPSHSTTTAIPSKHHHSPSASSIHVPATVMEWTSPSTRRREYEKIDRASSGMRGLWRRVAPRCFQTRESRTLFFEEGKTDREGSVRRFRMDIPEDAAEAEIAGDGKESVSPTGKSQVQLLDFLSRHTSPTPNAGSNSGYTSSDGRRRWACLRSKTSPLPNA</sequence>
<reference evidence="3" key="1">
    <citation type="journal article" date="2017" name="Nat. Microbiol.">
        <title>Global analysis of biosynthetic gene clusters reveals vast potential of secondary metabolite production in Penicillium species.</title>
        <authorList>
            <person name="Nielsen J.C."/>
            <person name="Grijseels S."/>
            <person name="Prigent S."/>
            <person name="Ji B."/>
            <person name="Dainat J."/>
            <person name="Nielsen K.F."/>
            <person name="Frisvad J.C."/>
            <person name="Workman M."/>
            <person name="Nielsen J."/>
        </authorList>
    </citation>
    <scope>NUCLEOTIDE SEQUENCE [LARGE SCALE GENOMIC DNA]</scope>
    <source>
        <strain evidence="3">IBT 31811</strain>
    </source>
</reference>
<dbReference type="Proteomes" id="UP000191672">
    <property type="component" value="Unassembled WGS sequence"/>
</dbReference>
<evidence type="ECO:0000313" key="2">
    <source>
        <dbReference type="EMBL" id="OQD90581.1"/>
    </source>
</evidence>
<organism evidence="2 3">
    <name type="scientific">Penicillium antarcticum</name>
    <dbReference type="NCBI Taxonomy" id="416450"/>
    <lineage>
        <taxon>Eukaryota</taxon>
        <taxon>Fungi</taxon>
        <taxon>Dikarya</taxon>
        <taxon>Ascomycota</taxon>
        <taxon>Pezizomycotina</taxon>
        <taxon>Eurotiomycetes</taxon>
        <taxon>Eurotiomycetidae</taxon>
        <taxon>Eurotiales</taxon>
        <taxon>Aspergillaceae</taxon>
        <taxon>Penicillium</taxon>
    </lineage>
</organism>
<feature type="compositionally biased region" description="Low complexity" evidence="1">
    <location>
        <begin position="227"/>
        <end position="243"/>
    </location>
</feature>
<feature type="compositionally biased region" description="Low complexity" evidence="1">
    <location>
        <begin position="94"/>
        <end position="122"/>
    </location>
</feature>
<name>A0A1V6QN06_9EURO</name>
<evidence type="ECO:0000256" key="1">
    <source>
        <dbReference type="SAM" id="MobiDB-lite"/>
    </source>
</evidence>
<feature type="region of interest" description="Disordered" evidence="1">
    <location>
        <begin position="1"/>
        <end position="287"/>
    </location>
</feature>
<proteinExistence type="predicted"/>
<feature type="compositionally biased region" description="Basic residues" evidence="1">
    <location>
        <begin position="123"/>
        <end position="132"/>
    </location>
</feature>
<feature type="compositionally biased region" description="Basic and acidic residues" evidence="1">
    <location>
        <begin position="147"/>
        <end position="166"/>
    </location>
</feature>
<dbReference type="AlphaFoldDB" id="A0A1V6QN06"/>